<dbReference type="VEuPathDB" id="FungiDB:F503_08284"/>
<accession>S3CHF7</accession>
<keyword evidence="2" id="KW-0812">Transmembrane</keyword>
<name>S3CHF7_OPHP1</name>
<organism evidence="2 3">
    <name type="scientific">Ophiostoma piceae (strain UAMH 11346)</name>
    <name type="common">Sap stain fungus</name>
    <dbReference type="NCBI Taxonomy" id="1262450"/>
    <lineage>
        <taxon>Eukaryota</taxon>
        <taxon>Fungi</taxon>
        <taxon>Dikarya</taxon>
        <taxon>Ascomycota</taxon>
        <taxon>Pezizomycotina</taxon>
        <taxon>Sordariomycetes</taxon>
        <taxon>Sordariomycetidae</taxon>
        <taxon>Ophiostomatales</taxon>
        <taxon>Ophiostomataceae</taxon>
        <taxon>Ophiostoma</taxon>
    </lineage>
</organism>
<feature type="compositionally biased region" description="Gly residues" evidence="1">
    <location>
        <begin position="1005"/>
        <end position="1023"/>
    </location>
</feature>
<evidence type="ECO:0000313" key="3">
    <source>
        <dbReference type="Proteomes" id="UP000016923"/>
    </source>
</evidence>
<feature type="region of interest" description="Disordered" evidence="1">
    <location>
        <begin position="730"/>
        <end position="750"/>
    </location>
</feature>
<dbReference type="EMBL" id="KE148155">
    <property type="protein sequence ID" value="EPE05753.1"/>
    <property type="molecule type" value="Genomic_DNA"/>
</dbReference>
<feature type="compositionally biased region" description="Basic and acidic residues" evidence="1">
    <location>
        <begin position="400"/>
        <end position="410"/>
    </location>
</feature>
<keyword evidence="3" id="KW-1185">Reference proteome</keyword>
<evidence type="ECO:0000313" key="2">
    <source>
        <dbReference type="EMBL" id="EPE05753.1"/>
    </source>
</evidence>
<dbReference type="AlphaFoldDB" id="S3CHF7"/>
<feature type="region of interest" description="Disordered" evidence="1">
    <location>
        <begin position="366"/>
        <end position="412"/>
    </location>
</feature>
<evidence type="ECO:0000256" key="1">
    <source>
        <dbReference type="SAM" id="MobiDB-lite"/>
    </source>
</evidence>
<dbReference type="HOGENOM" id="CLU_280467_0_0_1"/>
<dbReference type="Proteomes" id="UP000016923">
    <property type="component" value="Unassembled WGS sequence"/>
</dbReference>
<proteinExistence type="predicted"/>
<feature type="region of interest" description="Disordered" evidence="1">
    <location>
        <begin position="992"/>
        <end position="1026"/>
    </location>
</feature>
<feature type="region of interest" description="Disordered" evidence="1">
    <location>
        <begin position="1090"/>
        <end position="1120"/>
    </location>
</feature>
<sequence>MATRGALPKKREIDAVSGCRLSAGLYVSLYEIPGLASSAIVANSASAHAALSRRRCIACDVLDHHCCSSLRFTSSTVLWPWRTVNDCRELALTTPNLRIRPAGGPHVEKPDLNSISSLLRIWNTAPSSSLNRAGSTSSSELDLLMPSSITSTPQRPANIISTSVSIKVVGNDVLALGVAQVRCLVADTAQRLGQGRAAQRLVAASQVNKHQDRLADILHTAQLRRPGLGNVADNRESRDDNRHGGGHCLEAAIAAGLGTAVLPRRLHRCRVLADGDLQAEARAQLLANGVDSFVQSSTLAGVVDGSHPVGRQLHARQAAAQIGCAEVHQTLNDRHAGRSSRRNQRQRGLLAHRHGLARAHLAVDREAASSDRNIGNRGLPGTDHLVAGDKATDGTITDGDQERLGADRGHQQHAAGRLAQQLGVAQVLAVRLADALHRVEHSQLGLARLHNALQTAVLGEQSRHGHVDWVEGTSIAVGDDEAGHAVGVLGNDSADIGVAAALAVADAHETVVALGVDQQHVALLGFVAPNLQRAHALVRALDLAQLELAAEAGVVDELGQRVGQTAGADVVDHGNGVLVAQGHARVDDHLRAALNLGVAALHTVKVELGRGLTTGIAGSSTATKADQHGRATQHNNMGAVLNIARVLERVLGAHSAQTTGNQDGLVEAAELAGLVVLAVVGKQRAEDTRQARPAKLVVVAGRANGRVQHNVQTAGVVGRLANVDIPGRGQLGDQQIRDPETAETSLGRGAATDSTLVTDLTTGTGSRTLEGRDGSGVVVGLDLGQEARLLSLLDEAPDACVIVGGPELRRLGVEHGGVVAVRGHSVAAVAFVGVADHLEQRLGLELAVNGPAGVELLVAAVLRVDLGKAEQLNIVGAAAERAELVDEVRHLVLVQGKALGTVVGAQHVDGLGAGLAEQIDGLEGAAVLVGKHAGQVGLVADGDGLGHAVVDEVAEGQSSSVDARVGQGLGELNGHSTAALDALDLGAKTTHSRNAGSLGAPGRDVAGGNGNGRGEAGSGGDGRIAGRARGLGQRQQLLEPVNDVVGRSALLQADVVRPVATDGRDLERTRGIDAVRELLRLRRRVAGLSRQGEEHGGHGRGCRGLEVGRRGLRGDKMSRN</sequence>
<dbReference type="OrthoDB" id="10600143at2759"/>
<gene>
    <name evidence="2" type="ORF">F503_08284</name>
</gene>
<reference evidence="2 3" key="1">
    <citation type="journal article" date="2013" name="BMC Genomics">
        <title>The genome and transcriptome of the pine saprophyte Ophiostoma piceae, and a comparison with the bark beetle-associated pine pathogen Grosmannia clavigera.</title>
        <authorList>
            <person name="Haridas S."/>
            <person name="Wang Y."/>
            <person name="Lim L."/>
            <person name="Massoumi Alamouti S."/>
            <person name="Jackman S."/>
            <person name="Docking R."/>
            <person name="Robertson G."/>
            <person name="Birol I."/>
            <person name="Bohlmann J."/>
            <person name="Breuil C."/>
        </authorList>
    </citation>
    <scope>NUCLEOTIDE SEQUENCE [LARGE SCALE GENOMIC DNA]</scope>
    <source>
        <strain evidence="2 3">UAMH 11346</strain>
    </source>
</reference>
<keyword evidence="2" id="KW-0472">Membrane</keyword>
<feature type="compositionally biased region" description="Basic and acidic residues" evidence="1">
    <location>
        <begin position="1106"/>
        <end position="1120"/>
    </location>
</feature>
<protein>
    <submittedName>
        <fullName evidence="2">Multidrug resistance transport transmembrane protein</fullName>
    </submittedName>
</protein>